<evidence type="ECO:0000313" key="2">
    <source>
        <dbReference type="Proteomes" id="UP000226420"/>
    </source>
</evidence>
<organism evidence="1 2">
    <name type="scientific">Pragia fontium DSM 5563 = ATCC 49100</name>
    <dbReference type="NCBI Taxonomy" id="1122977"/>
    <lineage>
        <taxon>Bacteria</taxon>
        <taxon>Pseudomonadati</taxon>
        <taxon>Pseudomonadota</taxon>
        <taxon>Gammaproteobacteria</taxon>
        <taxon>Enterobacterales</taxon>
        <taxon>Budviciaceae</taxon>
        <taxon>Pragia</taxon>
    </lineage>
</organism>
<accession>A0AAJ4WAC6</accession>
<comment type="caution">
    <text evidence="1">The sequence shown here is derived from an EMBL/GenBank/DDBJ whole genome shotgun (WGS) entry which is preliminary data.</text>
</comment>
<name>A0AAJ4WAC6_9GAMM</name>
<proteinExistence type="predicted"/>
<gene>
    <name evidence="1" type="ORF">SAMN02745723_10479</name>
</gene>
<dbReference type="AlphaFoldDB" id="A0AAJ4WAC6"/>
<dbReference type="Proteomes" id="UP000226420">
    <property type="component" value="Unassembled WGS sequence"/>
</dbReference>
<dbReference type="CDD" id="cd20698">
    <property type="entry name" value="CdiI_Kp-like"/>
    <property type="match status" value="1"/>
</dbReference>
<protein>
    <submittedName>
        <fullName evidence="1">Uncharacterized protein</fullName>
    </submittedName>
</protein>
<evidence type="ECO:0000313" key="1">
    <source>
        <dbReference type="EMBL" id="SFC77066.1"/>
    </source>
</evidence>
<dbReference type="RefSeq" id="WP_083399659.1">
    <property type="nucleotide sequence ID" value="NZ_FOLW01000004.1"/>
</dbReference>
<sequence>MIFIESCPDDIELLSFFESEPTFASVADHHFAYEATDSNGVHLIFSFHCLEGWIQAVLELNECKISSRLSEGVKSFQIKEEINGEYLYSEILTADTQTEVEIRLKPFISVKWNTLMR</sequence>
<reference evidence="1 2" key="1">
    <citation type="submission" date="2016-10" db="EMBL/GenBank/DDBJ databases">
        <authorList>
            <person name="Varghese N."/>
            <person name="Submissions S."/>
        </authorList>
    </citation>
    <scope>NUCLEOTIDE SEQUENCE [LARGE SCALE GENOMIC DNA]</scope>
    <source>
        <strain evidence="1 2">DSM 5563</strain>
    </source>
</reference>
<dbReference type="EMBL" id="FOLW01000004">
    <property type="protein sequence ID" value="SFC77066.1"/>
    <property type="molecule type" value="Genomic_DNA"/>
</dbReference>